<organism evidence="4 5">
    <name type="scientific">Callosobruchus maculatus</name>
    <name type="common">Southern cowpea weevil</name>
    <name type="synonym">Pulse bruchid</name>
    <dbReference type="NCBI Taxonomy" id="64391"/>
    <lineage>
        <taxon>Eukaryota</taxon>
        <taxon>Metazoa</taxon>
        <taxon>Ecdysozoa</taxon>
        <taxon>Arthropoda</taxon>
        <taxon>Hexapoda</taxon>
        <taxon>Insecta</taxon>
        <taxon>Pterygota</taxon>
        <taxon>Neoptera</taxon>
        <taxon>Endopterygota</taxon>
        <taxon>Coleoptera</taxon>
        <taxon>Polyphaga</taxon>
        <taxon>Cucujiformia</taxon>
        <taxon>Chrysomeloidea</taxon>
        <taxon>Chrysomelidae</taxon>
        <taxon>Bruchinae</taxon>
        <taxon>Bruchini</taxon>
        <taxon>Callosobruchus</taxon>
    </lineage>
</organism>
<reference evidence="4 5" key="1">
    <citation type="submission" date="2019-01" db="EMBL/GenBank/DDBJ databases">
        <authorList>
            <person name="Sayadi A."/>
        </authorList>
    </citation>
    <scope>NUCLEOTIDE SEQUENCE [LARGE SCALE GENOMIC DNA]</scope>
</reference>
<dbReference type="InterPro" id="IPR000618">
    <property type="entry name" value="Insect_cuticle"/>
</dbReference>
<accession>A0A653DQF0</accession>
<dbReference type="PROSITE" id="PS51155">
    <property type="entry name" value="CHIT_BIND_RR_2"/>
    <property type="match status" value="1"/>
</dbReference>
<keyword evidence="1 2" id="KW-0193">Cuticle</keyword>
<gene>
    <name evidence="4" type="ORF">CALMAC_LOCUS19275</name>
</gene>
<dbReference type="GO" id="GO:0031012">
    <property type="term" value="C:extracellular matrix"/>
    <property type="evidence" value="ECO:0007669"/>
    <property type="project" value="TreeGrafter"/>
</dbReference>
<proteinExistence type="predicted"/>
<dbReference type="Proteomes" id="UP000410492">
    <property type="component" value="Unassembled WGS sequence"/>
</dbReference>
<evidence type="ECO:0000256" key="1">
    <source>
        <dbReference type="ARBA" id="ARBA00022460"/>
    </source>
</evidence>
<dbReference type="EMBL" id="CAACVG010013590">
    <property type="protein sequence ID" value="VEN62028.1"/>
    <property type="molecule type" value="Genomic_DNA"/>
</dbReference>
<dbReference type="InterPro" id="IPR031311">
    <property type="entry name" value="CHIT_BIND_RR_consensus"/>
</dbReference>
<dbReference type="AlphaFoldDB" id="A0A653DQF0"/>
<evidence type="ECO:0000313" key="4">
    <source>
        <dbReference type="EMBL" id="VEN62028.1"/>
    </source>
</evidence>
<keyword evidence="5" id="KW-1185">Reference proteome</keyword>
<dbReference type="PANTHER" id="PTHR12236">
    <property type="entry name" value="STRUCTURAL CONTITUENT OF CUTICLE"/>
    <property type="match status" value="1"/>
</dbReference>
<dbReference type="InterPro" id="IPR051217">
    <property type="entry name" value="Insect_Cuticle_Struc_Prot"/>
</dbReference>
<feature type="signal peptide" evidence="3">
    <location>
        <begin position="1"/>
        <end position="21"/>
    </location>
</feature>
<dbReference type="OrthoDB" id="6365837at2759"/>
<dbReference type="PANTHER" id="PTHR12236:SF75">
    <property type="entry name" value="CUTICULAR PROTEIN 62BB, ISOFORM A"/>
    <property type="match status" value="1"/>
</dbReference>
<evidence type="ECO:0000256" key="3">
    <source>
        <dbReference type="SAM" id="SignalP"/>
    </source>
</evidence>
<evidence type="ECO:0000256" key="2">
    <source>
        <dbReference type="PROSITE-ProRule" id="PRU00497"/>
    </source>
</evidence>
<name>A0A653DQF0_CALMS</name>
<sequence>MGENSVWMLMIGIVKVLSVQGHRCSCDCHVPQQHQGHHLPVQLVYLNQGHTGHEAGAPGSQLLLYAHHQDQHPPQHSHIPVNLVQQPEQQSHPQYQVNENQYTQAPAHNLQDQHQEYDASQPVLSKVSSHQDNHYIKIEQHISPKLHSDKISEEDHKDHHHDKNVYYKFEYEVNDQKTHDIKKHKEERKGDIVEGEYSLLEEDGNVRTVKYYADWKNGFHANVHNSKKSG</sequence>
<evidence type="ECO:0000313" key="5">
    <source>
        <dbReference type="Proteomes" id="UP000410492"/>
    </source>
</evidence>
<dbReference type="GO" id="GO:0042302">
    <property type="term" value="F:structural constituent of cuticle"/>
    <property type="evidence" value="ECO:0007669"/>
    <property type="project" value="UniProtKB-UniRule"/>
</dbReference>
<dbReference type="GO" id="GO:0005615">
    <property type="term" value="C:extracellular space"/>
    <property type="evidence" value="ECO:0007669"/>
    <property type="project" value="TreeGrafter"/>
</dbReference>
<dbReference type="PRINTS" id="PR00947">
    <property type="entry name" value="CUTICLE"/>
</dbReference>
<protein>
    <submittedName>
        <fullName evidence="4">Uncharacterized protein</fullName>
    </submittedName>
</protein>
<feature type="chain" id="PRO_5024884281" evidence="3">
    <location>
        <begin position="22"/>
        <end position="230"/>
    </location>
</feature>
<keyword evidence="3" id="KW-0732">Signal</keyword>
<dbReference type="PROSITE" id="PS00233">
    <property type="entry name" value="CHIT_BIND_RR_1"/>
    <property type="match status" value="1"/>
</dbReference>
<dbReference type="Pfam" id="PF00379">
    <property type="entry name" value="Chitin_bind_4"/>
    <property type="match status" value="1"/>
</dbReference>